<evidence type="ECO:0000256" key="10">
    <source>
        <dbReference type="ARBA" id="ARBA00047899"/>
    </source>
</evidence>
<dbReference type="PROSITE" id="PS50011">
    <property type="entry name" value="PROTEIN_KINASE_DOM"/>
    <property type="match status" value="1"/>
</dbReference>
<dbReference type="InterPro" id="IPR008266">
    <property type="entry name" value="Tyr_kinase_AS"/>
</dbReference>
<dbReference type="GO" id="GO:0004674">
    <property type="term" value="F:protein serine/threonine kinase activity"/>
    <property type="evidence" value="ECO:0007669"/>
    <property type="project" value="UniProtKB-EC"/>
</dbReference>
<keyword evidence="7" id="KW-0158">Chromosome</keyword>
<dbReference type="Pfam" id="PF00069">
    <property type="entry name" value="Pkinase"/>
    <property type="match status" value="1"/>
</dbReference>
<name>A0AAF0DFG8_9EURO</name>
<evidence type="ECO:0000256" key="7">
    <source>
        <dbReference type="ARBA" id="ARBA00022895"/>
    </source>
</evidence>
<evidence type="ECO:0000256" key="5">
    <source>
        <dbReference type="ARBA" id="ARBA00013948"/>
    </source>
</evidence>
<feature type="domain" description="Protein kinase" evidence="12">
    <location>
        <begin position="87"/>
        <end position="394"/>
    </location>
</feature>
<evidence type="ECO:0000256" key="8">
    <source>
        <dbReference type="ARBA" id="ARBA00030980"/>
    </source>
</evidence>
<sequence>MIPRSWRFYSPSGSLDYGGPHTWVVIDWDQRRWFQVTGPAETLPDYEDGVKAVARHVDQLGPDVHSLVISANGDLLSVSSVDPTWEIRYPEYSGNLENGEVARRSELVEVDRLNVCTDLVEYHPAHSKKELVVFKYTIIQERVKNIWDELHVLKALKGHESFVPFHRVIIDDVSEKVLGFTSQYISGGNLEDYRDQPFYFCWLKQLADAVDDLNLRFGLMHQDIAPRNVLIDPQTQDLKLFDFDRSALIGSESQELQRDDVGGVIFTVYEALTKDGHYRDVPFDEQEVHKVEALEEWKLVVPLEDGKGGIMAYRSFLAEWAAVRRTTRTIKHFSEATNPISWPAYIDPRRFTFETKNGTHYSVCRKRADALMFGDYVTCWERPPQKESQSTSCN</sequence>
<dbReference type="SMART" id="SM00220">
    <property type="entry name" value="S_TKc"/>
    <property type="match status" value="1"/>
</dbReference>
<evidence type="ECO:0000256" key="4">
    <source>
        <dbReference type="ARBA" id="ARBA00012513"/>
    </source>
</evidence>
<evidence type="ECO:0000256" key="1">
    <source>
        <dbReference type="ARBA" id="ARBA00003747"/>
    </source>
</evidence>
<reference evidence="13" key="1">
    <citation type="submission" date="2023-03" db="EMBL/GenBank/DDBJ databases">
        <title>Emydomyces testavorans Genome Sequence.</title>
        <authorList>
            <person name="Hoyer L."/>
        </authorList>
    </citation>
    <scope>NUCLEOTIDE SEQUENCE</scope>
    <source>
        <strain evidence="13">16-2883</strain>
    </source>
</reference>
<dbReference type="InterPro" id="IPR011009">
    <property type="entry name" value="Kinase-like_dom_sf"/>
</dbReference>
<evidence type="ECO:0000313" key="14">
    <source>
        <dbReference type="Proteomes" id="UP001219355"/>
    </source>
</evidence>
<protein>
    <recommendedName>
        <fullName evidence="6">EKC/KEOPS complex subunit BUD32</fullName>
        <ecNumber evidence="4">2.7.11.1</ecNumber>
    </recommendedName>
    <alternativeName>
        <fullName evidence="8 9">Atypical Serine/threonine protein kinase BUD32</fullName>
    </alternativeName>
    <alternativeName>
        <fullName evidence="5">EKC/KEOPS complex subunit bud32</fullName>
    </alternativeName>
</protein>
<dbReference type="AlphaFoldDB" id="A0AAF0DFG8"/>
<comment type="function">
    <text evidence="1">Component of the EKC/KEOPS complex that is required for the formation of a threonylcarbamoyl group on adenosine at position 37 (t(6)A37) in tRNAs that read codons beginning with adenine. The complex is probably involved in the transfer of the threonylcarbamoyl moiety of threonylcarbamoyl-AMP (TC-AMP) to the N6 group of A37. BUD32 has ATPase activity in the context of the EKC/KEOPS complex and likely plays a supporting role to the catalytic subunit KAE1. The EKC/KEOPS complex also promotes both telomere uncapping and telomere elongation. The complex is required for efficient recruitment of transcriptional coactivators.</text>
</comment>
<comment type="catalytic activity">
    <reaction evidence="10">
        <text>L-threonyl-[protein] + ATP = O-phospho-L-threonyl-[protein] + ADP + H(+)</text>
        <dbReference type="Rhea" id="RHEA:46608"/>
        <dbReference type="Rhea" id="RHEA-COMP:11060"/>
        <dbReference type="Rhea" id="RHEA-COMP:11605"/>
        <dbReference type="ChEBI" id="CHEBI:15378"/>
        <dbReference type="ChEBI" id="CHEBI:30013"/>
        <dbReference type="ChEBI" id="CHEBI:30616"/>
        <dbReference type="ChEBI" id="CHEBI:61977"/>
        <dbReference type="ChEBI" id="CHEBI:456216"/>
        <dbReference type="EC" id="2.7.11.1"/>
    </reaction>
</comment>
<evidence type="ECO:0000259" key="12">
    <source>
        <dbReference type="PROSITE" id="PS50011"/>
    </source>
</evidence>
<accession>A0AAF0DFG8</accession>
<gene>
    <name evidence="13" type="ORF">PRK78_003106</name>
</gene>
<evidence type="ECO:0000256" key="6">
    <source>
        <dbReference type="ARBA" id="ARBA00019973"/>
    </source>
</evidence>
<evidence type="ECO:0000256" key="3">
    <source>
        <dbReference type="ARBA" id="ARBA00011534"/>
    </source>
</evidence>
<organism evidence="13 14">
    <name type="scientific">Emydomyces testavorans</name>
    <dbReference type="NCBI Taxonomy" id="2070801"/>
    <lineage>
        <taxon>Eukaryota</taxon>
        <taxon>Fungi</taxon>
        <taxon>Dikarya</taxon>
        <taxon>Ascomycota</taxon>
        <taxon>Pezizomycotina</taxon>
        <taxon>Eurotiomycetes</taxon>
        <taxon>Eurotiomycetidae</taxon>
        <taxon>Onygenales</taxon>
        <taxon>Nannizziopsiaceae</taxon>
        <taxon>Emydomyces</taxon>
    </lineage>
</organism>
<dbReference type="GO" id="GO:0000781">
    <property type="term" value="C:chromosome, telomeric region"/>
    <property type="evidence" value="ECO:0007669"/>
    <property type="project" value="UniProtKB-SubCell"/>
</dbReference>
<dbReference type="Gene3D" id="1.10.510.10">
    <property type="entry name" value="Transferase(Phosphotransferase) domain 1"/>
    <property type="match status" value="1"/>
</dbReference>
<evidence type="ECO:0000256" key="2">
    <source>
        <dbReference type="ARBA" id="ARBA00004574"/>
    </source>
</evidence>
<dbReference type="GO" id="GO:0005524">
    <property type="term" value="F:ATP binding"/>
    <property type="evidence" value="ECO:0007669"/>
    <property type="project" value="InterPro"/>
</dbReference>
<keyword evidence="7" id="KW-0779">Telomere</keyword>
<dbReference type="InterPro" id="IPR000719">
    <property type="entry name" value="Prot_kinase_dom"/>
</dbReference>
<comment type="catalytic activity">
    <reaction evidence="11">
        <text>L-seryl-[protein] + ATP = O-phospho-L-seryl-[protein] + ADP + H(+)</text>
        <dbReference type="Rhea" id="RHEA:17989"/>
        <dbReference type="Rhea" id="RHEA-COMP:9863"/>
        <dbReference type="Rhea" id="RHEA-COMP:11604"/>
        <dbReference type="ChEBI" id="CHEBI:15378"/>
        <dbReference type="ChEBI" id="CHEBI:29999"/>
        <dbReference type="ChEBI" id="CHEBI:30616"/>
        <dbReference type="ChEBI" id="CHEBI:83421"/>
        <dbReference type="ChEBI" id="CHEBI:456216"/>
        <dbReference type="EC" id="2.7.11.1"/>
    </reaction>
</comment>
<evidence type="ECO:0000256" key="9">
    <source>
        <dbReference type="ARBA" id="ARBA00033194"/>
    </source>
</evidence>
<dbReference type="EC" id="2.7.11.1" evidence="4"/>
<proteinExistence type="predicted"/>
<comment type="subcellular location">
    <subcellularLocation>
        <location evidence="2">Chromosome</location>
        <location evidence="2">Telomere</location>
    </subcellularLocation>
</comment>
<dbReference type="EMBL" id="CP120628">
    <property type="protein sequence ID" value="WEW57639.1"/>
    <property type="molecule type" value="Genomic_DNA"/>
</dbReference>
<evidence type="ECO:0000313" key="13">
    <source>
        <dbReference type="EMBL" id="WEW57639.1"/>
    </source>
</evidence>
<keyword evidence="14" id="KW-1185">Reference proteome</keyword>
<evidence type="ECO:0000256" key="11">
    <source>
        <dbReference type="ARBA" id="ARBA00048679"/>
    </source>
</evidence>
<comment type="subunit">
    <text evidence="3">Component of the EKC/KEOPS complex composed of at least BUD32, CGI121, GON7, KAE1 and PCC1; the whole complex dimerizes.</text>
</comment>
<dbReference type="Proteomes" id="UP001219355">
    <property type="component" value="Chromosome 2"/>
</dbReference>
<dbReference type="PROSITE" id="PS00109">
    <property type="entry name" value="PROTEIN_KINASE_TYR"/>
    <property type="match status" value="1"/>
</dbReference>
<dbReference type="SUPFAM" id="SSF56112">
    <property type="entry name" value="Protein kinase-like (PK-like)"/>
    <property type="match status" value="1"/>
</dbReference>